<dbReference type="AlphaFoldDB" id="E4Y8A5"/>
<reference evidence="2" key="1">
    <citation type="journal article" date="2010" name="Science">
        <title>Plasticity of animal genome architecture unmasked by rapid evolution of a pelagic tunicate.</title>
        <authorList>
            <person name="Denoeud F."/>
            <person name="Henriet S."/>
            <person name="Mungpakdee S."/>
            <person name="Aury J.M."/>
            <person name="Da Silva C."/>
            <person name="Brinkmann H."/>
            <person name="Mikhaleva J."/>
            <person name="Olsen L.C."/>
            <person name="Jubin C."/>
            <person name="Canestro C."/>
            <person name="Bouquet J.M."/>
            <person name="Danks G."/>
            <person name="Poulain J."/>
            <person name="Campsteijn C."/>
            <person name="Adamski M."/>
            <person name="Cross I."/>
            <person name="Yadetie F."/>
            <person name="Muffato M."/>
            <person name="Louis A."/>
            <person name="Butcher S."/>
            <person name="Tsagkogeorga G."/>
            <person name="Konrad A."/>
            <person name="Singh S."/>
            <person name="Jensen M.F."/>
            <person name="Cong E.H."/>
            <person name="Eikeseth-Otteraa H."/>
            <person name="Noel B."/>
            <person name="Anthouard V."/>
            <person name="Porcel B.M."/>
            <person name="Kachouri-Lafond R."/>
            <person name="Nishino A."/>
            <person name="Ugolini M."/>
            <person name="Chourrout P."/>
            <person name="Nishida H."/>
            <person name="Aasland R."/>
            <person name="Huzurbazar S."/>
            <person name="Westhof E."/>
            <person name="Delsuc F."/>
            <person name="Lehrach H."/>
            <person name="Reinhardt R."/>
            <person name="Weissenbach J."/>
            <person name="Roy S.W."/>
            <person name="Artiguenave F."/>
            <person name="Postlethwait J.H."/>
            <person name="Manak J.R."/>
            <person name="Thompson E.M."/>
            <person name="Jaillon O."/>
            <person name="Du Pasquier L."/>
            <person name="Boudinot P."/>
            <person name="Liberles D.A."/>
            <person name="Volff J.N."/>
            <person name="Philippe H."/>
            <person name="Lenhard B."/>
            <person name="Roest Crollius H."/>
            <person name="Wincker P."/>
            <person name="Chourrout D."/>
        </authorList>
    </citation>
    <scope>NUCLEOTIDE SEQUENCE [LARGE SCALE GENOMIC DNA]</scope>
</reference>
<proteinExistence type="predicted"/>
<protein>
    <submittedName>
        <fullName evidence="2">Uncharacterized protein</fullName>
    </submittedName>
</protein>
<dbReference type="EMBL" id="FN654319">
    <property type="protein sequence ID" value="CBY31855.1"/>
    <property type="molecule type" value="Genomic_DNA"/>
</dbReference>
<sequence length="659" mass="74351">MNLFDQLNEGPVTEVDIPAEFDSRDIAGWLWRMPIVLKKEYITGRLLSIVLDVLQNLAPIHYPPKLVEEFIVCLGSKVSSNNSSEDRVAVTRFISWLIDSKDFYRKTENFASLEALIVWACENMSLSSSSISLVALLSSVTQLSSAYVPLVQEKLKGAARQYLIEAIRLIANLATVSTSSSTSQFVSSFLKSEENRRYALNLAKNELKVNTGGVEGLNAACFYIYGECIRDEHAFLLYEAQTADSESIIGSCLRIVSNQSEFNSNKITLVLKLLYHLTKLSRPLSDLIGKQIAKIDEDIGDVSPLSWVMIKKCPLKHGSLPAWAGRLCLHYWSENDCMADIPDLLRSVQNELAGIINIIGKTGHANAVYLYQKIFILSAIIQLSSPSESSTQVEEEGDPILETLEEIAKLKLEGNFIAKGFCGLAAWLTTPPKHLNIHLKKYLRHLVFCKDDKDDALYGVKILRKFKESTIETTDFICIAESAQGTSSEKSTAKKRSFSEISNVECDDNKENQPAGEAKKKVSQWNSMIEDEYKRQIRGLELLLEQERNSRRGLEEYISNMSNSDRWWQKNIIDLSSDNHALIQQVEAHSERIDELQIKNSKYQRELKNHRGEVSELRSKLEKADSKVYTLTNEIADNRKNANEAMANLQRLFGGKKPF</sequence>
<accession>E4Y8A5</accession>
<gene>
    <name evidence="2" type="ORF">GSOID_T00029072001</name>
</gene>
<evidence type="ECO:0000256" key="1">
    <source>
        <dbReference type="SAM" id="Coils"/>
    </source>
</evidence>
<organism evidence="2">
    <name type="scientific">Oikopleura dioica</name>
    <name type="common">Tunicate</name>
    <dbReference type="NCBI Taxonomy" id="34765"/>
    <lineage>
        <taxon>Eukaryota</taxon>
        <taxon>Metazoa</taxon>
        <taxon>Chordata</taxon>
        <taxon>Tunicata</taxon>
        <taxon>Appendicularia</taxon>
        <taxon>Copelata</taxon>
        <taxon>Oikopleuridae</taxon>
        <taxon>Oikopleura</taxon>
    </lineage>
</organism>
<dbReference type="Proteomes" id="UP000011014">
    <property type="component" value="Unassembled WGS sequence"/>
</dbReference>
<name>E4Y8A5_OIKDI</name>
<feature type="coiled-coil region" evidence="1">
    <location>
        <begin position="579"/>
        <end position="652"/>
    </location>
</feature>
<keyword evidence="1" id="KW-0175">Coiled coil</keyword>
<evidence type="ECO:0000313" key="2">
    <source>
        <dbReference type="EMBL" id="CBY31855.1"/>
    </source>
</evidence>